<dbReference type="AlphaFoldDB" id="A0A6I5ZW62"/>
<dbReference type="OrthoDB" id="9797223at2"/>
<accession>A0A6I5ZW62</accession>
<dbReference type="Proteomes" id="UP000425916">
    <property type="component" value="Chromosome"/>
</dbReference>
<evidence type="ECO:0000256" key="1">
    <source>
        <dbReference type="ARBA" id="ARBA00023015"/>
    </source>
</evidence>
<name>A0A6I5ZW62_9FIRM</name>
<dbReference type="Pfam" id="PF00455">
    <property type="entry name" value="DeoRC"/>
    <property type="match status" value="1"/>
</dbReference>
<dbReference type="PANTHER" id="PTHR30363">
    <property type="entry name" value="HTH-TYPE TRANSCRIPTIONAL REGULATOR SRLR-RELATED"/>
    <property type="match status" value="1"/>
</dbReference>
<dbReference type="RefSeq" id="WP_156275349.1">
    <property type="nucleotide sequence ID" value="NZ_CP046244.1"/>
</dbReference>
<dbReference type="PRINTS" id="PR00037">
    <property type="entry name" value="HTHLACR"/>
</dbReference>
<dbReference type="InterPro" id="IPR036390">
    <property type="entry name" value="WH_DNA-bd_sf"/>
</dbReference>
<dbReference type="Pfam" id="PF08220">
    <property type="entry name" value="HTH_DeoR"/>
    <property type="match status" value="1"/>
</dbReference>
<keyword evidence="2" id="KW-0238">DNA-binding</keyword>
<keyword evidence="3" id="KW-0804">Transcription</keyword>
<gene>
    <name evidence="5" type="primary">glcR_2</name>
    <name evidence="5" type="ORF">MGLY_31190</name>
</gene>
<dbReference type="InterPro" id="IPR037171">
    <property type="entry name" value="NagB/RpiA_transferase-like"/>
</dbReference>
<evidence type="ECO:0000256" key="2">
    <source>
        <dbReference type="ARBA" id="ARBA00023125"/>
    </source>
</evidence>
<dbReference type="InterPro" id="IPR050313">
    <property type="entry name" value="Carb_Metab_HTH_regulators"/>
</dbReference>
<dbReference type="GO" id="GO:0003700">
    <property type="term" value="F:DNA-binding transcription factor activity"/>
    <property type="evidence" value="ECO:0007669"/>
    <property type="project" value="InterPro"/>
</dbReference>
<sequence length="262" mass="28083">MQSKREMFILDTLKTQGAIEVADIAAALGVSLATVRRDLANLEAKGLLVKTRGGAILPGSQMATTFNTFHTPFETAYEFRAERMVQQKQAIGKLAATLVKPCDTIILDTGTTVIELARHIKNITPLTVITNAINVMDELRNCPEITVILLGGIYDPRTISVVGPLTEKALYQLRADKAFLAGGGLTVADGLMNNNLMTAGIKKAMAEISSRTIVLVDSSKIGSMAVIPIIPIEKISTIVTDKEADKSILKEFDAAGVEVMVA</sequence>
<dbReference type="SUPFAM" id="SSF46785">
    <property type="entry name" value="Winged helix' DNA-binding domain"/>
    <property type="match status" value="1"/>
</dbReference>
<evidence type="ECO:0000313" key="6">
    <source>
        <dbReference type="Proteomes" id="UP000425916"/>
    </source>
</evidence>
<keyword evidence="6" id="KW-1185">Reference proteome</keyword>
<dbReference type="EMBL" id="CP046244">
    <property type="protein sequence ID" value="QGP93697.1"/>
    <property type="molecule type" value="Genomic_DNA"/>
</dbReference>
<dbReference type="SMART" id="SM00420">
    <property type="entry name" value="HTH_DEOR"/>
    <property type="match status" value="1"/>
</dbReference>
<dbReference type="PANTHER" id="PTHR30363:SF44">
    <property type="entry name" value="AGA OPERON TRANSCRIPTIONAL REPRESSOR-RELATED"/>
    <property type="match status" value="1"/>
</dbReference>
<keyword evidence="1" id="KW-0805">Transcription regulation</keyword>
<reference evidence="5 6" key="1">
    <citation type="submission" date="2019-11" db="EMBL/GenBank/DDBJ databases">
        <title>Genome sequence of Moorella glycerini DSM11254.</title>
        <authorList>
            <person name="Poehlein A."/>
            <person name="Boeer T."/>
            <person name="Daniel R."/>
        </authorList>
    </citation>
    <scope>NUCLEOTIDE SEQUENCE [LARGE SCALE GENOMIC DNA]</scope>
    <source>
        <strain evidence="5 6">DSM 11254</strain>
    </source>
</reference>
<evidence type="ECO:0000256" key="3">
    <source>
        <dbReference type="ARBA" id="ARBA00023163"/>
    </source>
</evidence>
<dbReference type="PROSITE" id="PS00894">
    <property type="entry name" value="HTH_DEOR_1"/>
    <property type="match status" value="1"/>
</dbReference>
<feature type="domain" description="HTH deoR-type" evidence="4">
    <location>
        <begin position="2"/>
        <end position="57"/>
    </location>
</feature>
<dbReference type="InterPro" id="IPR018356">
    <property type="entry name" value="Tscrpt_reg_HTH_DeoR_CS"/>
</dbReference>
<evidence type="ECO:0000259" key="4">
    <source>
        <dbReference type="PROSITE" id="PS51000"/>
    </source>
</evidence>
<dbReference type="Gene3D" id="1.10.10.10">
    <property type="entry name" value="Winged helix-like DNA-binding domain superfamily/Winged helix DNA-binding domain"/>
    <property type="match status" value="1"/>
</dbReference>
<dbReference type="InterPro" id="IPR036388">
    <property type="entry name" value="WH-like_DNA-bd_sf"/>
</dbReference>
<dbReference type="PROSITE" id="PS51000">
    <property type="entry name" value="HTH_DEOR_2"/>
    <property type="match status" value="1"/>
</dbReference>
<dbReference type="GO" id="GO:0003677">
    <property type="term" value="F:DNA binding"/>
    <property type="evidence" value="ECO:0007669"/>
    <property type="project" value="UniProtKB-KW"/>
</dbReference>
<evidence type="ECO:0000313" key="5">
    <source>
        <dbReference type="EMBL" id="QGP93697.1"/>
    </source>
</evidence>
<dbReference type="InterPro" id="IPR001034">
    <property type="entry name" value="DeoR_HTH"/>
</dbReference>
<organism evidence="5 6">
    <name type="scientific">Neomoorella glycerini</name>
    <dbReference type="NCBI Taxonomy" id="55779"/>
    <lineage>
        <taxon>Bacteria</taxon>
        <taxon>Bacillati</taxon>
        <taxon>Bacillota</taxon>
        <taxon>Clostridia</taxon>
        <taxon>Neomoorellales</taxon>
        <taxon>Neomoorellaceae</taxon>
        <taxon>Neomoorella</taxon>
    </lineage>
</organism>
<dbReference type="SMART" id="SM01134">
    <property type="entry name" value="DeoRC"/>
    <property type="match status" value="1"/>
</dbReference>
<protein>
    <submittedName>
        <fullName evidence="5">HTH-type transcriptional repressor GlcR</fullName>
    </submittedName>
</protein>
<dbReference type="InterPro" id="IPR014036">
    <property type="entry name" value="DeoR-like_C"/>
</dbReference>
<proteinExistence type="predicted"/>
<dbReference type="SUPFAM" id="SSF100950">
    <property type="entry name" value="NagB/RpiA/CoA transferase-like"/>
    <property type="match status" value="1"/>
</dbReference>